<dbReference type="EMBL" id="JABWDY010044698">
    <property type="protein sequence ID" value="KAF5174956.1"/>
    <property type="molecule type" value="Genomic_DNA"/>
</dbReference>
<evidence type="ECO:0000313" key="1">
    <source>
        <dbReference type="EMBL" id="KAF5174956.1"/>
    </source>
</evidence>
<organism evidence="1 2">
    <name type="scientific">Thalictrum thalictroides</name>
    <name type="common">Rue-anemone</name>
    <name type="synonym">Anemone thalictroides</name>
    <dbReference type="NCBI Taxonomy" id="46969"/>
    <lineage>
        <taxon>Eukaryota</taxon>
        <taxon>Viridiplantae</taxon>
        <taxon>Streptophyta</taxon>
        <taxon>Embryophyta</taxon>
        <taxon>Tracheophyta</taxon>
        <taxon>Spermatophyta</taxon>
        <taxon>Magnoliopsida</taxon>
        <taxon>Ranunculales</taxon>
        <taxon>Ranunculaceae</taxon>
        <taxon>Thalictroideae</taxon>
        <taxon>Thalictrum</taxon>
    </lineage>
</organism>
<proteinExistence type="predicted"/>
<comment type="caution">
    <text evidence="1">The sequence shown here is derived from an EMBL/GenBank/DDBJ whole genome shotgun (WGS) entry which is preliminary data.</text>
</comment>
<name>A0A7J6UR07_THATH</name>
<reference evidence="1 2" key="1">
    <citation type="submission" date="2020-06" db="EMBL/GenBank/DDBJ databases">
        <title>Transcriptomic and genomic resources for Thalictrum thalictroides and T. hernandezii: Facilitating candidate gene discovery in an emerging model plant lineage.</title>
        <authorList>
            <person name="Arias T."/>
            <person name="Riano-Pachon D.M."/>
            <person name="Di Stilio V.S."/>
        </authorList>
    </citation>
    <scope>NUCLEOTIDE SEQUENCE [LARGE SCALE GENOMIC DNA]</scope>
    <source>
        <strain evidence="2">cv. WT478/WT964</strain>
        <tissue evidence="1">Leaves</tissue>
    </source>
</reference>
<evidence type="ECO:0000313" key="2">
    <source>
        <dbReference type="Proteomes" id="UP000554482"/>
    </source>
</evidence>
<dbReference type="Proteomes" id="UP000554482">
    <property type="component" value="Unassembled WGS sequence"/>
</dbReference>
<keyword evidence="2" id="KW-1185">Reference proteome</keyword>
<protein>
    <submittedName>
        <fullName evidence="1">Uncharacterized protein</fullName>
    </submittedName>
</protein>
<sequence>MVLGACEHGYGDSKDSFTAHGSKDNKMGIVPLIEVLRYKLWMSLAASTLSKLLKEKDGWFDIGGVEGQDNQNSLINNIDDDTSVILFYLYVGCSDFISEVKIRP</sequence>
<dbReference type="AlphaFoldDB" id="A0A7J6UR07"/>
<gene>
    <name evidence="1" type="ORF">FRX31_035458</name>
</gene>
<accession>A0A7J6UR07</accession>